<reference evidence="2 3" key="1">
    <citation type="journal article" date="2016" name="Sci. Rep.">
        <title>Metabolic traits of an uncultured archaeal lineage -MSBL1- from brine pools of the Red Sea.</title>
        <authorList>
            <person name="Mwirichia R."/>
            <person name="Alam I."/>
            <person name="Rashid M."/>
            <person name="Vinu M."/>
            <person name="Ba-Alawi W."/>
            <person name="Anthony Kamau A."/>
            <person name="Kamanda Ngugi D."/>
            <person name="Goker M."/>
            <person name="Klenk H.P."/>
            <person name="Bajic V."/>
            <person name="Stingl U."/>
        </authorList>
    </citation>
    <scope>NUCLEOTIDE SEQUENCE [LARGE SCALE GENOMIC DNA]</scope>
    <source>
        <strain evidence="2">SCGC-AAA259I14</strain>
    </source>
</reference>
<dbReference type="SUPFAM" id="SSF55608">
    <property type="entry name" value="Homing endonucleases"/>
    <property type="match status" value="1"/>
</dbReference>
<evidence type="ECO:0000313" key="3">
    <source>
        <dbReference type="Proteomes" id="UP000070414"/>
    </source>
</evidence>
<keyword evidence="3" id="KW-1185">Reference proteome</keyword>
<dbReference type="PROSITE" id="PS50819">
    <property type="entry name" value="INTEIN_ENDONUCLEASE"/>
    <property type="match status" value="1"/>
</dbReference>
<dbReference type="GO" id="GO:0004519">
    <property type="term" value="F:endonuclease activity"/>
    <property type="evidence" value="ECO:0007669"/>
    <property type="project" value="InterPro"/>
</dbReference>
<dbReference type="EMBL" id="LHXS01000057">
    <property type="protein sequence ID" value="KXA96550.1"/>
    <property type="molecule type" value="Genomic_DNA"/>
</dbReference>
<dbReference type="InterPro" id="IPR004860">
    <property type="entry name" value="LAGLIDADG_dom"/>
</dbReference>
<dbReference type="InterPro" id="IPR027434">
    <property type="entry name" value="Homing_endonucl"/>
</dbReference>
<dbReference type="InterPro" id="IPR009057">
    <property type="entry name" value="Homeodomain-like_sf"/>
</dbReference>
<organism evidence="2 3">
    <name type="scientific">candidate division MSBL1 archaeon SCGC-AAA259I14</name>
    <dbReference type="NCBI Taxonomy" id="1698268"/>
    <lineage>
        <taxon>Archaea</taxon>
        <taxon>Methanobacteriati</taxon>
        <taxon>Methanobacteriota</taxon>
        <taxon>candidate division MSBL1</taxon>
    </lineage>
</organism>
<dbReference type="Gene3D" id="1.10.10.60">
    <property type="entry name" value="Homeodomain-like"/>
    <property type="match status" value="1"/>
</dbReference>
<sequence>MSDGIHENIKFDENGNFVSDLNLSDEQRKEIIRMYRQEHSSYKIAEKFDVSQYTVLKVLREEGCEIRSRGSKKGTKPPNYVERDIPDPWNNVDAAYVFGVLIGDASIEYNYREGERKSPQSITLHTPDREFRNELSGAVKSAFKIRTAENPNGKKKRVKIGTNSVDLAGAYDKFKWRLETWQVPKPFFNAPEEIRVALCQGKFDSDGTVDKKAIVISSVYKPGLKDLQKIVESLGFETSLPGSYEYNEENWEDRYKLRILDASSSLFRLSRKRTALQGEDN</sequence>
<protein>
    <recommendedName>
        <fullName evidence="1">DOD-type homing endonuclease domain-containing protein</fullName>
    </recommendedName>
</protein>
<accession>A0A133UQY7</accession>
<evidence type="ECO:0000313" key="2">
    <source>
        <dbReference type="EMBL" id="KXA96550.1"/>
    </source>
</evidence>
<dbReference type="Gene3D" id="3.10.28.10">
    <property type="entry name" value="Homing endonucleases"/>
    <property type="match status" value="1"/>
</dbReference>
<comment type="caution">
    <text evidence="2">The sequence shown here is derived from an EMBL/GenBank/DDBJ whole genome shotgun (WGS) entry which is preliminary data.</text>
</comment>
<feature type="domain" description="DOD-type homing endonuclease" evidence="1">
    <location>
        <begin position="97"/>
        <end position="236"/>
    </location>
</feature>
<dbReference type="InterPro" id="IPR004042">
    <property type="entry name" value="Intein_endonuc_central"/>
</dbReference>
<dbReference type="SUPFAM" id="SSF46689">
    <property type="entry name" value="Homeodomain-like"/>
    <property type="match status" value="1"/>
</dbReference>
<evidence type="ECO:0000259" key="1">
    <source>
        <dbReference type="PROSITE" id="PS50819"/>
    </source>
</evidence>
<gene>
    <name evidence="2" type="ORF">AKJ38_03070</name>
</gene>
<dbReference type="AlphaFoldDB" id="A0A133UQY7"/>
<proteinExistence type="predicted"/>
<dbReference type="Pfam" id="PF14528">
    <property type="entry name" value="LAGLIDADG_3"/>
    <property type="match status" value="1"/>
</dbReference>
<name>A0A133UQY7_9EURY</name>
<dbReference type="Proteomes" id="UP000070414">
    <property type="component" value="Unassembled WGS sequence"/>
</dbReference>